<keyword evidence="1" id="KW-0732">Signal</keyword>
<organism evidence="2 3">
    <name type="scientific">Thiomicrospira cyclica (strain DSM 14477 / JCM 11371 / ALM1)</name>
    <name type="common">Thioalkalimicrobium cyclicum</name>
    <dbReference type="NCBI Taxonomy" id="717773"/>
    <lineage>
        <taxon>Bacteria</taxon>
        <taxon>Pseudomonadati</taxon>
        <taxon>Pseudomonadota</taxon>
        <taxon>Gammaproteobacteria</taxon>
        <taxon>Thiotrichales</taxon>
        <taxon>Piscirickettsiaceae</taxon>
        <taxon>Thiomicrospira</taxon>
    </lineage>
</organism>
<dbReference type="HOGENOM" id="CLU_530940_0_0_6"/>
<evidence type="ECO:0000256" key="1">
    <source>
        <dbReference type="SAM" id="SignalP"/>
    </source>
</evidence>
<reference evidence="2 3" key="1">
    <citation type="submission" date="2011-05" db="EMBL/GenBank/DDBJ databases">
        <title>Complete sequence of Thioalkalimicrobium cyclicum ALM1.</title>
        <authorList>
            <consortium name="US DOE Joint Genome Institute"/>
            <person name="Lucas S."/>
            <person name="Han J."/>
            <person name="Lapidus A."/>
            <person name="Cheng J.-F."/>
            <person name="Goodwin L."/>
            <person name="Pitluck S."/>
            <person name="Peters L."/>
            <person name="Mikhailova N."/>
            <person name="Davenport K."/>
            <person name="Han C."/>
            <person name="Tapia R."/>
            <person name="Land M."/>
            <person name="Hauser L."/>
            <person name="Kyrpides N."/>
            <person name="Ivanova N."/>
            <person name="Pagani I."/>
            <person name="Kappler U."/>
            <person name="Woyke T."/>
        </authorList>
    </citation>
    <scope>NUCLEOTIDE SEQUENCE [LARGE SCALE GENOMIC DNA]</scope>
    <source>
        <strain evidence="3">DSM 14477 / JCM 11371 / ALM1</strain>
    </source>
</reference>
<keyword evidence="3" id="KW-1185">Reference proteome</keyword>
<dbReference type="RefSeq" id="WP_013835538.1">
    <property type="nucleotide sequence ID" value="NC_015581.1"/>
</dbReference>
<proteinExistence type="predicted"/>
<dbReference type="EMBL" id="CP002776">
    <property type="protein sequence ID" value="AEG31761.1"/>
    <property type="molecule type" value="Genomic_DNA"/>
</dbReference>
<sequence>MKFKYTLLASSFLIMISSQSYADFRGESTDYSQAQQIAYTFTPGTYALNSVNTILCMVDQVNAQDMLNKGVYTALINFNRCGSDIPWYRDRSQSQQLVIVNSERDSNTTPQQIEAWIPNWSLSEDSLVLIKAFATITQEPTEAEPLQDFTLRWDLYAQDADGIVGEKVGGGFIKAIPSSERDDGQMLVEYFESTPIDDEIFTSAAKILKDPKGRNGLAITMESWDSDNENEREYYGLVWDEDITSNRVKVQNGNNFANNISGLNGDLTCLARDVVSTAVLEYGVYEKATGNEVEVNTGFPFIYNNKHGYIGYWGIWTEDGVVPTENEEVFKIDYVTGNAIKTPVKIETVENRDEENNLQQPYIVSNESGEAITFEAPKKFTLEFDSKSMSRNPSKDDEYDGDTFFLEYSGNGNLWGFPFKDLKVLNFEFPFPAVLKDGVELTKSGDDEPKYVVKAWELVQILDTVDAKDCSELNLVDLPGKIPNNVDTTLLDNRLDIPSYEGLLPAVINGKLQ</sequence>
<dbReference type="Proteomes" id="UP000009232">
    <property type="component" value="Chromosome"/>
</dbReference>
<accession>F6DD25</accession>
<feature type="signal peptide" evidence="1">
    <location>
        <begin position="1"/>
        <end position="22"/>
    </location>
</feature>
<dbReference type="eggNOG" id="ENOG502Z9ZZ">
    <property type="taxonomic scope" value="Bacteria"/>
</dbReference>
<gene>
    <name evidence="2" type="ordered locus">Thicy_0994</name>
</gene>
<protein>
    <submittedName>
        <fullName evidence="2">Uncharacterized protein</fullName>
    </submittedName>
</protein>
<name>F6DD25_THICA</name>
<evidence type="ECO:0000313" key="3">
    <source>
        <dbReference type="Proteomes" id="UP000009232"/>
    </source>
</evidence>
<dbReference type="AlphaFoldDB" id="F6DD25"/>
<feature type="chain" id="PRO_5003334793" evidence="1">
    <location>
        <begin position="23"/>
        <end position="513"/>
    </location>
</feature>
<dbReference type="OrthoDB" id="6188149at2"/>
<evidence type="ECO:0000313" key="2">
    <source>
        <dbReference type="EMBL" id="AEG31761.1"/>
    </source>
</evidence>
<dbReference type="STRING" id="717773.Thicy_0994"/>
<dbReference type="KEGG" id="tcy:Thicy_0994"/>